<sequence>AHSEPVSPQRPPSTFRQCNLCGEACQSLDALLQHANLVHGLGGGDVQSETMEDRILMVAIGLQEVVRELLNDDSLELTRLFQECKLLQWNDELSSDPNHWTSRSNLNSNTLPNILKDGLAFIKAWANELEDWHSEVSITEYIRLEAEAEKFSPHPFGEYNRNVEPGILQLLPQQQLPRPSRLDYDSLILIERIDSIFRQYNLCDAVDIERSRVQTLWEEAVRVGRAVDNGQI</sequence>
<gene>
    <name evidence="2" type="ORF">QYM36_006089</name>
</gene>
<feature type="domain" description="C2H2-type" evidence="1">
    <location>
        <begin position="18"/>
        <end position="39"/>
    </location>
</feature>
<dbReference type="InterPro" id="IPR013087">
    <property type="entry name" value="Znf_C2H2_type"/>
</dbReference>
<evidence type="ECO:0000313" key="2">
    <source>
        <dbReference type="EMBL" id="KAK2718958.1"/>
    </source>
</evidence>
<reference evidence="2" key="1">
    <citation type="submission" date="2023-07" db="EMBL/GenBank/DDBJ databases">
        <title>Chromosome-level genome assembly of Artemia franciscana.</title>
        <authorList>
            <person name="Jo E."/>
        </authorList>
    </citation>
    <scope>NUCLEOTIDE SEQUENCE</scope>
    <source>
        <tissue evidence="2">Whole body</tissue>
    </source>
</reference>
<organism evidence="2 3">
    <name type="scientific">Artemia franciscana</name>
    <name type="common">Brine shrimp</name>
    <name type="synonym">Artemia sanfranciscana</name>
    <dbReference type="NCBI Taxonomy" id="6661"/>
    <lineage>
        <taxon>Eukaryota</taxon>
        <taxon>Metazoa</taxon>
        <taxon>Ecdysozoa</taxon>
        <taxon>Arthropoda</taxon>
        <taxon>Crustacea</taxon>
        <taxon>Branchiopoda</taxon>
        <taxon>Anostraca</taxon>
        <taxon>Artemiidae</taxon>
        <taxon>Artemia</taxon>
    </lineage>
</organism>
<dbReference type="EMBL" id="JAVRJZ010000009">
    <property type="protein sequence ID" value="KAK2718958.1"/>
    <property type="molecule type" value="Genomic_DNA"/>
</dbReference>
<proteinExistence type="predicted"/>
<evidence type="ECO:0000259" key="1">
    <source>
        <dbReference type="PROSITE" id="PS00028"/>
    </source>
</evidence>
<dbReference type="Proteomes" id="UP001187531">
    <property type="component" value="Unassembled WGS sequence"/>
</dbReference>
<evidence type="ECO:0000313" key="3">
    <source>
        <dbReference type="Proteomes" id="UP001187531"/>
    </source>
</evidence>
<comment type="caution">
    <text evidence="2">The sequence shown here is derived from an EMBL/GenBank/DDBJ whole genome shotgun (WGS) entry which is preliminary data.</text>
</comment>
<keyword evidence="3" id="KW-1185">Reference proteome</keyword>
<protein>
    <recommendedName>
        <fullName evidence="1">C2H2-type domain-containing protein</fullName>
    </recommendedName>
</protein>
<feature type="non-terminal residue" evidence="2">
    <location>
        <position position="1"/>
    </location>
</feature>
<accession>A0AA88HXJ3</accession>
<dbReference type="AlphaFoldDB" id="A0AA88HXJ3"/>
<name>A0AA88HXJ3_ARTSF</name>
<dbReference type="PROSITE" id="PS00028">
    <property type="entry name" value="ZINC_FINGER_C2H2_1"/>
    <property type="match status" value="1"/>
</dbReference>